<accession>A0ABW9T810</accession>
<sequence length="84" mass="9567">MKESVLLEIQNKYDLYHKVFDQIFDERRTAINKSFDLIDKGLDSGDKELISIGMQGLSKIVSSSPFANMEQLSNMLNGNKIIEI</sequence>
<evidence type="ECO:0000313" key="1">
    <source>
        <dbReference type="EMBL" id="MUG69037.1"/>
    </source>
</evidence>
<dbReference type="Proteomes" id="UP000435177">
    <property type="component" value="Unassembled WGS sequence"/>
</dbReference>
<proteinExistence type="predicted"/>
<evidence type="ECO:0000313" key="2">
    <source>
        <dbReference type="Proteomes" id="UP000435177"/>
    </source>
</evidence>
<gene>
    <name evidence="1" type="ORF">GNP94_24095</name>
</gene>
<comment type="caution">
    <text evidence="1">The sequence shown here is derived from an EMBL/GenBank/DDBJ whole genome shotgun (WGS) entry which is preliminary data.</text>
</comment>
<keyword evidence="2" id="KW-1185">Reference proteome</keyword>
<organism evidence="1 2">
    <name type="scientific">Paenibacillus campinasensis</name>
    <dbReference type="NCBI Taxonomy" id="66347"/>
    <lineage>
        <taxon>Bacteria</taxon>
        <taxon>Bacillati</taxon>
        <taxon>Bacillota</taxon>
        <taxon>Bacilli</taxon>
        <taxon>Bacillales</taxon>
        <taxon>Paenibacillaceae</taxon>
        <taxon>Paenibacillus</taxon>
    </lineage>
</organism>
<reference evidence="1 2" key="1">
    <citation type="submission" date="2019-11" db="EMBL/GenBank/DDBJ databases">
        <title>Draft genome sequences of five Paenibacillus species of dairy origin.</title>
        <authorList>
            <person name="Olajide A.M."/>
            <person name="Chen S."/>
            <person name="Lapointe G."/>
        </authorList>
    </citation>
    <scope>NUCLEOTIDE SEQUENCE [LARGE SCALE GENOMIC DNA]</scope>
    <source>
        <strain evidence="1 2">3CS1</strain>
    </source>
</reference>
<protein>
    <submittedName>
        <fullName evidence="1">Uncharacterized protein</fullName>
    </submittedName>
</protein>
<name>A0ABW9T810_9BACL</name>
<dbReference type="EMBL" id="WOAA01000062">
    <property type="protein sequence ID" value="MUG69037.1"/>
    <property type="molecule type" value="Genomic_DNA"/>
</dbReference>
<dbReference type="RefSeq" id="WP_155619199.1">
    <property type="nucleotide sequence ID" value="NZ_WOAA01000062.1"/>
</dbReference>